<dbReference type="EMBL" id="LR743592">
    <property type="protein sequence ID" value="CAA2619953.1"/>
    <property type="molecule type" value="Genomic_DNA"/>
</dbReference>
<dbReference type="AlphaFoldDB" id="A0A7I8IPJ9"/>
<dbReference type="InterPro" id="IPR011990">
    <property type="entry name" value="TPR-like_helical_dom_sf"/>
</dbReference>
<evidence type="ECO:0000313" key="2">
    <source>
        <dbReference type="Proteomes" id="UP001189122"/>
    </source>
</evidence>
<protein>
    <submittedName>
        <fullName evidence="1">Uncharacterized protein</fullName>
    </submittedName>
</protein>
<reference evidence="1 2" key="1">
    <citation type="submission" date="2019-12" db="EMBL/GenBank/DDBJ databases">
        <authorList>
            <person name="Scholz U."/>
            <person name="Mascher M."/>
            <person name="Fiebig A."/>
        </authorList>
    </citation>
    <scope>NUCLEOTIDE SEQUENCE</scope>
</reference>
<name>A0A7I8IPJ9_SPIIN</name>
<dbReference type="Proteomes" id="UP001189122">
    <property type="component" value="Unassembled WGS sequence"/>
</dbReference>
<keyword evidence="2" id="KW-1185">Reference proteome</keyword>
<dbReference type="PANTHER" id="PTHR47604">
    <property type="entry name" value="ADENYLYL CYCLASE"/>
    <property type="match status" value="1"/>
</dbReference>
<dbReference type="PANTHER" id="PTHR47604:SF1">
    <property type="entry name" value="ADENYLYL CYCLASE"/>
    <property type="match status" value="1"/>
</dbReference>
<dbReference type="Gene3D" id="1.25.40.10">
    <property type="entry name" value="Tetratricopeptide repeat domain"/>
    <property type="match status" value="1"/>
</dbReference>
<organism evidence="1">
    <name type="scientific">Spirodela intermedia</name>
    <name type="common">Intermediate duckweed</name>
    <dbReference type="NCBI Taxonomy" id="51605"/>
    <lineage>
        <taxon>Eukaryota</taxon>
        <taxon>Viridiplantae</taxon>
        <taxon>Streptophyta</taxon>
        <taxon>Embryophyta</taxon>
        <taxon>Tracheophyta</taxon>
        <taxon>Spermatophyta</taxon>
        <taxon>Magnoliopsida</taxon>
        <taxon>Liliopsida</taxon>
        <taxon>Araceae</taxon>
        <taxon>Lemnoideae</taxon>
        <taxon>Spirodela</taxon>
    </lineage>
</organism>
<dbReference type="EMBL" id="CACRZD030000005">
    <property type="protein sequence ID" value="CAA6659701.1"/>
    <property type="molecule type" value="Genomic_DNA"/>
</dbReference>
<proteinExistence type="predicted"/>
<evidence type="ECO:0000313" key="1">
    <source>
        <dbReference type="EMBL" id="CAA2619953.1"/>
    </source>
</evidence>
<accession>A0A7I8IPJ9</accession>
<sequence>MCGVSKPMNQESRGHESVKEIYQKMLKSVEAETMPPNAWLWSLIGSCSNREDIKLLFKMLQNLRTFRLSNLRIHSNFNCHLCLRVTEACVRANSLDYGKKALWKHNVYGLTPSIGSAHYILRYAKNHNDPKLMVEIMKLLRRNSLPLQAGTADVVFSICYNTDRWDLISKFSKVFIQTGVKFHRSTFDIWMEFAAKMGDSLSIWEIEKLRSNTIKQHTVSSAFSCAKNLPDEKKPTIASELQKLVSEWSLEVMATSLKNDIFAMIASLLNMGLEVAVNMEELKC</sequence>
<gene>
    <name evidence="1" type="ORF">SI7747_05006122</name>
</gene>